<dbReference type="AlphaFoldDB" id="W0ES06"/>
<reference evidence="1 2" key="1">
    <citation type="submission" date="2013-12" db="EMBL/GenBank/DDBJ databases">
        <authorList>
            <consortium name="DOE Joint Genome Institute"/>
            <person name="Eisen J."/>
            <person name="Huntemann M."/>
            <person name="Han J."/>
            <person name="Chen A."/>
            <person name="Kyrpides N."/>
            <person name="Mavromatis K."/>
            <person name="Markowitz V."/>
            <person name="Palaniappan K."/>
            <person name="Ivanova N."/>
            <person name="Schaumberg A."/>
            <person name="Pati A."/>
            <person name="Liolios K."/>
            <person name="Nordberg H.P."/>
            <person name="Cantor M.N."/>
            <person name="Hua S.X."/>
            <person name="Woyke T."/>
        </authorList>
    </citation>
    <scope>NUCLEOTIDE SEQUENCE [LARGE SCALE GENOMIC DNA]</scope>
    <source>
        <strain evidence="2">DSM 18177</strain>
    </source>
</reference>
<name>W0ES06_9BACT</name>
<gene>
    <name evidence="1" type="ORF">BARVI_02230</name>
</gene>
<keyword evidence="2" id="KW-1185">Reference proteome</keyword>
<sequence>MGREYLLPRCYYRMVRDIGEAKVTKKPEFWYKNRLVKMVIFSHYLVYLPKEQ</sequence>
<dbReference type="EMBL" id="CP007034">
    <property type="protein sequence ID" value="AHF13595.1"/>
    <property type="molecule type" value="Genomic_DNA"/>
</dbReference>
<protein>
    <submittedName>
        <fullName evidence="1">Uncharacterized protein</fullName>
    </submittedName>
</protein>
<dbReference type="HOGENOM" id="CLU_3077168_0_0_10"/>
<dbReference type="KEGG" id="bvs:BARVI_02230"/>
<dbReference type="STRING" id="880074.BARVI_02230"/>
<evidence type="ECO:0000313" key="2">
    <source>
        <dbReference type="Proteomes" id="UP000018901"/>
    </source>
</evidence>
<dbReference type="Proteomes" id="UP000018901">
    <property type="component" value="Chromosome"/>
</dbReference>
<evidence type="ECO:0000313" key="1">
    <source>
        <dbReference type="EMBL" id="AHF13595.1"/>
    </source>
</evidence>
<proteinExistence type="predicted"/>
<organism evidence="1 2">
    <name type="scientific">Barnesiella viscericola DSM 18177</name>
    <dbReference type="NCBI Taxonomy" id="880074"/>
    <lineage>
        <taxon>Bacteria</taxon>
        <taxon>Pseudomonadati</taxon>
        <taxon>Bacteroidota</taxon>
        <taxon>Bacteroidia</taxon>
        <taxon>Bacteroidales</taxon>
        <taxon>Barnesiellaceae</taxon>
        <taxon>Barnesiella</taxon>
    </lineage>
</organism>
<accession>W0ES06</accession>